<evidence type="ECO:0000313" key="4">
    <source>
        <dbReference type="EMBL" id="TVY60840.1"/>
    </source>
</evidence>
<dbReference type="Pfam" id="PF03881">
    <property type="entry name" value="Fructosamin_kin"/>
    <property type="match status" value="1"/>
</dbReference>
<comment type="caution">
    <text evidence="4">The sequence shown here is derived from an EMBL/GenBank/DDBJ whole genome shotgun (WGS) entry which is preliminary data.</text>
</comment>
<evidence type="ECO:0000256" key="3">
    <source>
        <dbReference type="PIRNR" id="PIRNR006221"/>
    </source>
</evidence>
<reference evidence="4 5" key="1">
    <citation type="submission" date="2018-05" db="EMBL/GenBank/DDBJ databases">
        <title>Genome sequencing and assembly of the regulated plant pathogen Lachnellula willkommii and related sister species for the development of diagnostic species identification markers.</title>
        <authorList>
            <person name="Giroux E."/>
            <person name="Bilodeau G."/>
        </authorList>
    </citation>
    <scope>NUCLEOTIDE SEQUENCE [LARGE SCALE GENOMIC DNA]</scope>
    <source>
        <strain evidence="4 5">CBS 268.59</strain>
    </source>
</reference>
<dbReference type="GO" id="GO:0016301">
    <property type="term" value="F:kinase activity"/>
    <property type="evidence" value="ECO:0007669"/>
    <property type="project" value="UniProtKB-UniRule"/>
</dbReference>
<dbReference type="Proteomes" id="UP000469558">
    <property type="component" value="Unassembled WGS sequence"/>
</dbReference>
<dbReference type="EC" id="2.7.1.172" evidence="1"/>
<dbReference type="SUPFAM" id="SSF56112">
    <property type="entry name" value="Protein kinase-like (PK-like)"/>
    <property type="match status" value="1"/>
</dbReference>
<accession>A0A8T9BVF9</accession>
<dbReference type="PANTHER" id="PTHR12149:SF8">
    <property type="entry name" value="PROTEIN-RIBULOSAMINE 3-KINASE"/>
    <property type="match status" value="1"/>
</dbReference>
<protein>
    <recommendedName>
        <fullName evidence="1">protein-ribulosamine 3-kinase</fullName>
        <ecNumber evidence="1">2.7.1.172</ecNumber>
    </recommendedName>
</protein>
<keyword evidence="3" id="KW-0808">Transferase</keyword>
<evidence type="ECO:0000256" key="1">
    <source>
        <dbReference type="ARBA" id="ARBA00011961"/>
    </source>
</evidence>
<dbReference type="PIRSF" id="PIRSF006221">
    <property type="entry name" value="Ketosamine-3-kinase"/>
    <property type="match status" value="1"/>
</dbReference>
<dbReference type="PANTHER" id="PTHR12149">
    <property type="entry name" value="FRUCTOSAMINE 3 KINASE-RELATED PROTEIN"/>
    <property type="match status" value="1"/>
</dbReference>
<evidence type="ECO:0000256" key="2">
    <source>
        <dbReference type="ARBA" id="ARBA00048655"/>
    </source>
</evidence>
<dbReference type="InterPro" id="IPR016477">
    <property type="entry name" value="Fructo-/Ketosamine-3-kinase"/>
</dbReference>
<dbReference type="FunFam" id="3.90.1200.10:FF:000018">
    <property type="entry name" value="Fructosamine-3-kinase, putative"/>
    <property type="match status" value="1"/>
</dbReference>
<keyword evidence="5" id="KW-1185">Reference proteome</keyword>
<proteinExistence type="inferred from homology"/>
<gene>
    <name evidence="4" type="primary">Fn3krp</name>
    <name evidence="4" type="ORF">LSUE1_G009614</name>
</gene>
<comment type="catalytic activity">
    <reaction evidence="2">
        <text>N(6)-D-ribulosyl-L-lysyl-[protein] + ATP = N(6)-(3-O-phospho-D-ribulosyl)-L-lysyl-[protein] + ADP + H(+)</text>
        <dbReference type="Rhea" id="RHEA:48432"/>
        <dbReference type="Rhea" id="RHEA-COMP:12103"/>
        <dbReference type="Rhea" id="RHEA-COMP:12104"/>
        <dbReference type="ChEBI" id="CHEBI:15378"/>
        <dbReference type="ChEBI" id="CHEBI:30616"/>
        <dbReference type="ChEBI" id="CHEBI:90418"/>
        <dbReference type="ChEBI" id="CHEBI:90420"/>
        <dbReference type="ChEBI" id="CHEBI:456216"/>
        <dbReference type="EC" id="2.7.1.172"/>
    </reaction>
    <physiologicalReaction direction="left-to-right" evidence="2">
        <dbReference type="Rhea" id="RHEA:48433"/>
    </physiologicalReaction>
</comment>
<dbReference type="OrthoDB" id="5772781at2759"/>
<evidence type="ECO:0000313" key="5">
    <source>
        <dbReference type="Proteomes" id="UP000469558"/>
    </source>
</evidence>
<organism evidence="4 5">
    <name type="scientific">Lachnellula suecica</name>
    <dbReference type="NCBI Taxonomy" id="602035"/>
    <lineage>
        <taxon>Eukaryota</taxon>
        <taxon>Fungi</taxon>
        <taxon>Dikarya</taxon>
        <taxon>Ascomycota</taxon>
        <taxon>Pezizomycotina</taxon>
        <taxon>Leotiomycetes</taxon>
        <taxon>Helotiales</taxon>
        <taxon>Lachnaceae</taxon>
        <taxon>Lachnellula</taxon>
    </lineage>
</organism>
<dbReference type="AlphaFoldDB" id="A0A8T9BVF9"/>
<dbReference type="InterPro" id="IPR011009">
    <property type="entry name" value="Kinase-like_dom_sf"/>
</dbReference>
<dbReference type="Gene3D" id="3.90.1200.10">
    <property type="match status" value="1"/>
</dbReference>
<keyword evidence="3" id="KW-0418">Kinase</keyword>
<dbReference type="EMBL" id="QGMK01002082">
    <property type="protein sequence ID" value="TVY60840.1"/>
    <property type="molecule type" value="Genomic_DNA"/>
</dbReference>
<dbReference type="GO" id="GO:0102193">
    <property type="term" value="F:protein-ribulosamine 3-kinase activity"/>
    <property type="evidence" value="ECO:0007669"/>
    <property type="project" value="UniProtKB-EC"/>
</dbReference>
<comment type="similarity">
    <text evidence="3">Belongs to the fructosamine kinase family.</text>
</comment>
<sequence>MGPKIDPAILSALSLDVATTSIASHGGSGFASTFKITSKVDGKEKLFFVKQGKGKASETMFTGEHASLNAIHDVVPSLCPKSYANGKLSTGDGSFLATDFLDLSSTSSSSTAGSGMSLAEKLVKLHSTPAPIPDGYVKPIFGFPVTTCCGDTEQDNSFKESWAEFYAENRLRGVLRKARGSDAELGKMVEETASKVVPRLLGEGHLRDGKTGKGIVPVVVHGDLWSGNNGRGSIGGGPIEEVVFDSSAAWAHSEFEFGIMGMFGGFGAGFNKEYWKYKPKDEPVDEWEDRVKLYELYHHLNHFVIFGGGYRSGAVSIMKSLIKKYGNDA</sequence>
<name>A0A8T9BVF9_9HELO</name>